<dbReference type="RefSeq" id="WP_378963252.1">
    <property type="nucleotide sequence ID" value="NZ_JBHRXC010000016.1"/>
</dbReference>
<keyword evidence="2 3" id="KW-0802">TPR repeat</keyword>
<organism evidence="5 6">
    <name type="scientific">Pedobacter jamesrossensis</name>
    <dbReference type="NCBI Taxonomy" id="1908238"/>
    <lineage>
        <taxon>Bacteria</taxon>
        <taxon>Pseudomonadati</taxon>
        <taxon>Bacteroidota</taxon>
        <taxon>Sphingobacteriia</taxon>
        <taxon>Sphingobacteriales</taxon>
        <taxon>Sphingobacteriaceae</taxon>
        <taxon>Pedobacter</taxon>
    </lineage>
</organism>
<dbReference type="PANTHER" id="PTHR44943">
    <property type="entry name" value="CELLULOSE SYNTHASE OPERON PROTEIN C"/>
    <property type="match status" value="1"/>
</dbReference>
<sequence>MIKGCLFLAVSFLSVQAFGQVKPIPDLSRDSNIVKQLFFAALREKMFENYAVASTNFTKIVSLDPNNHAAYFELANANFRLDKLTEAEQNIKQAIKLSPDNKWYLRLQGEIYKRTNKIPELILVLNQLIRVEPDKDSYYFDKANAQVILNQPDEAKKTYEQIREKFGESRELTIAMSRFQTKGNATESDIVKLLEGNQADVKNYLYAAGLLLQKNNEAEALKVLLKAHQLEPNNFEVNLGLADVYRKQKNDGAAFESLKLAFDSSEMPLTEKVKIIAALFPKIDQPIVAKNITDLSKSIAEKNPDDAKALALYGDVLYQQNKLKEALVKYLAALKLNEQVYAVWEQVINIQTLLGHYQDAVKVGDEALTLYPNQAGLYYYMAYALFKTGKYDSAQSNLKNALQLDVDNKSLQAQVYALQGDIYINQNNFSLAKSAFEKAIATEPDNYLIMNNYAYYLALKNDDLVKAAKYAETAANAMPDNSSVTDTYAFILFKQQKYDLAKMWIEKALQNNNNKNGVYLERYGDILFMKGEKEVAVIQWQKAKEAGNGSELLNKKINEKKYFK</sequence>
<comment type="caution">
    <text evidence="5">The sequence shown here is derived from an EMBL/GenBank/DDBJ whole genome shotgun (WGS) entry which is preliminary data.</text>
</comment>
<evidence type="ECO:0000313" key="5">
    <source>
        <dbReference type="EMBL" id="MFC4199194.1"/>
    </source>
</evidence>
<dbReference type="PROSITE" id="PS50005">
    <property type="entry name" value="TPR"/>
    <property type="match status" value="4"/>
</dbReference>
<feature type="repeat" description="TPR" evidence="3">
    <location>
        <begin position="307"/>
        <end position="340"/>
    </location>
</feature>
<feature type="repeat" description="TPR" evidence="3">
    <location>
        <begin position="375"/>
        <end position="408"/>
    </location>
</feature>
<accession>A0ABV8NTU1</accession>
<evidence type="ECO:0000313" key="6">
    <source>
        <dbReference type="Proteomes" id="UP001595792"/>
    </source>
</evidence>
<evidence type="ECO:0000256" key="1">
    <source>
        <dbReference type="ARBA" id="ARBA00022737"/>
    </source>
</evidence>
<name>A0ABV8NTU1_9SPHI</name>
<feature type="chain" id="PRO_5046438319" evidence="4">
    <location>
        <begin position="20"/>
        <end position="564"/>
    </location>
</feature>
<dbReference type="Pfam" id="PF13432">
    <property type="entry name" value="TPR_16"/>
    <property type="match status" value="3"/>
</dbReference>
<keyword evidence="6" id="KW-1185">Reference proteome</keyword>
<evidence type="ECO:0000256" key="2">
    <source>
        <dbReference type="ARBA" id="ARBA00022803"/>
    </source>
</evidence>
<keyword evidence="1" id="KW-0677">Repeat</keyword>
<keyword evidence="4" id="KW-0732">Signal</keyword>
<dbReference type="SMART" id="SM00028">
    <property type="entry name" value="TPR"/>
    <property type="match status" value="8"/>
</dbReference>
<proteinExistence type="predicted"/>
<reference evidence="6" key="1">
    <citation type="journal article" date="2019" name="Int. J. Syst. Evol. Microbiol.">
        <title>The Global Catalogue of Microorganisms (GCM) 10K type strain sequencing project: providing services to taxonomists for standard genome sequencing and annotation.</title>
        <authorList>
            <consortium name="The Broad Institute Genomics Platform"/>
            <consortium name="The Broad Institute Genome Sequencing Center for Infectious Disease"/>
            <person name="Wu L."/>
            <person name="Ma J."/>
        </authorList>
    </citation>
    <scope>NUCLEOTIDE SEQUENCE [LARGE SCALE GENOMIC DNA]</scope>
    <source>
        <strain evidence="6">CCM 8689</strain>
    </source>
</reference>
<dbReference type="InterPro" id="IPR051685">
    <property type="entry name" value="Ycf3/AcsC/BcsC/TPR_MFPF"/>
</dbReference>
<dbReference type="SUPFAM" id="SSF48439">
    <property type="entry name" value="Protein prenylyltransferase"/>
    <property type="match status" value="1"/>
</dbReference>
<gene>
    <name evidence="5" type="ORF">ACFOUY_20980</name>
</gene>
<evidence type="ECO:0000256" key="3">
    <source>
        <dbReference type="PROSITE-ProRule" id="PRU00339"/>
    </source>
</evidence>
<feature type="repeat" description="TPR" evidence="3">
    <location>
        <begin position="413"/>
        <end position="446"/>
    </location>
</feature>
<dbReference type="InterPro" id="IPR019734">
    <property type="entry name" value="TPR_rpt"/>
</dbReference>
<dbReference type="Gene3D" id="1.25.40.10">
    <property type="entry name" value="Tetratricopeptide repeat domain"/>
    <property type="match status" value="3"/>
</dbReference>
<dbReference type="SUPFAM" id="SSF48452">
    <property type="entry name" value="TPR-like"/>
    <property type="match status" value="2"/>
</dbReference>
<dbReference type="InterPro" id="IPR011990">
    <property type="entry name" value="TPR-like_helical_dom_sf"/>
</dbReference>
<dbReference type="Pfam" id="PF14559">
    <property type="entry name" value="TPR_19"/>
    <property type="match status" value="1"/>
</dbReference>
<dbReference type="Proteomes" id="UP001595792">
    <property type="component" value="Unassembled WGS sequence"/>
</dbReference>
<protein>
    <submittedName>
        <fullName evidence="5">Tetratricopeptide repeat protein</fullName>
    </submittedName>
</protein>
<dbReference type="EMBL" id="JBHSBY010000146">
    <property type="protein sequence ID" value="MFC4199194.1"/>
    <property type="molecule type" value="Genomic_DNA"/>
</dbReference>
<evidence type="ECO:0000256" key="4">
    <source>
        <dbReference type="SAM" id="SignalP"/>
    </source>
</evidence>
<dbReference type="PANTHER" id="PTHR44943:SF8">
    <property type="entry name" value="TPR REPEAT-CONTAINING PROTEIN MJ0263"/>
    <property type="match status" value="1"/>
</dbReference>
<feature type="repeat" description="TPR" evidence="3">
    <location>
        <begin position="68"/>
        <end position="101"/>
    </location>
</feature>
<feature type="signal peptide" evidence="4">
    <location>
        <begin position="1"/>
        <end position="19"/>
    </location>
</feature>